<feature type="transmembrane region" description="Helical" evidence="10">
    <location>
        <begin position="30"/>
        <end position="54"/>
    </location>
</feature>
<comment type="subcellular location">
    <subcellularLocation>
        <location evidence="1 10">Cell membrane</location>
        <topology evidence="1 10">Multi-pass membrane protein</topology>
    </subcellularLocation>
</comment>
<feature type="binding site" evidence="10">
    <location>
        <position position="71"/>
    </location>
    <ligand>
        <name>Na(+)</name>
        <dbReference type="ChEBI" id="CHEBI:29101"/>
        <note>structural</note>
    </ligand>
</feature>
<accession>A0A0R1LUJ1</accession>
<proteinExistence type="inferred from homology"/>
<dbReference type="AlphaFoldDB" id="A0A0R1LUJ1"/>
<evidence type="ECO:0000256" key="2">
    <source>
        <dbReference type="ARBA" id="ARBA00022475"/>
    </source>
</evidence>
<evidence type="ECO:0000256" key="7">
    <source>
        <dbReference type="ARBA" id="ARBA00035120"/>
    </source>
</evidence>
<reference evidence="11 12" key="1">
    <citation type="journal article" date="2015" name="Genome Announc.">
        <title>Expanding the biotechnology potential of lactobacilli through comparative genomics of 213 strains and associated genera.</title>
        <authorList>
            <person name="Sun Z."/>
            <person name="Harris H.M."/>
            <person name="McCann A."/>
            <person name="Guo C."/>
            <person name="Argimon S."/>
            <person name="Zhang W."/>
            <person name="Yang X."/>
            <person name="Jeffery I.B."/>
            <person name="Cooney J.C."/>
            <person name="Kagawa T.F."/>
            <person name="Liu W."/>
            <person name="Song Y."/>
            <person name="Salvetti E."/>
            <person name="Wrobel A."/>
            <person name="Rasinkangas P."/>
            <person name="Parkhill J."/>
            <person name="Rea M.C."/>
            <person name="O'Sullivan O."/>
            <person name="Ritari J."/>
            <person name="Douillard F.P."/>
            <person name="Paul Ross R."/>
            <person name="Yang R."/>
            <person name="Briner A.E."/>
            <person name="Felis G.E."/>
            <person name="de Vos W.M."/>
            <person name="Barrangou R."/>
            <person name="Klaenhammer T.R."/>
            <person name="Caufield P.W."/>
            <person name="Cui Y."/>
            <person name="Zhang H."/>
            <person name="O'Toole P.W."/>
        </authorList>
    </citation>
    <scope>NUCLEOTIDE SEQUENCE [LARGE SCALE GENOMIC DNA]</scope>
    <source>
        <strain evidence="11 12">DSM 19909</strain>
    </source>
</reference>
<dbReference type="EMBL" id="AZEE01000010">
    <property type="protein sequence ID" value="KRK99477.1"/>
    <property type="molecule type" value="Genomic_DNA"/>
</dbReference>
<keyword evidence="4 10" id="KW-1133">Transmembrane helix</keyword>
<evidence type="ECO:0000313" key="11">
    <source>
        <dbReference type="EMBL" id="KRK99477.1"/>
    </source>
</evidence>
<name>A0A0R1LUJ1_9LACO</name>
<keyword evidence="10" id="KW-0406">Ion transport</keyword>
<evidence type="ECO:0000256" key="8">
    <source>
        <dbReference type="ARBA" id="ARBA00035585"/>
    </source>
</evidence>
<keyword evidence="5 10" id="KW-0472">Membrane</keyword>
<comment type="similarity">
    <text evidence="7 10">Belongs to the fluoride channel Fluc/FEX (TC 1.A.43) family.</text>
</comment>
<gene>
    <name evidence="10" type="primary">fluC</name>
    <name evidence="10" type="synonym">crcB</name>
    <name evidence="11" type="ORF">FD04_GL002295</name>
</gene>
<protein>
    <recommendedName>
        <fullName evidence="10">Fluoride-specific ion channel FluC</fullName>
    </recommendedName>
</protein>
<feature type="transmembrane region" description="Helical" evidence="10">
    <location>
        <begin position="92"/>
        <end position="113"/>
    </location>
</feature>
<dbReference type="STRING" id="1423776.FD04_GL002295"/>
<keyword evidence="12" id="KW-1185">Reference proteome</keyword>
<dbReference type="Pfam" id="PF02537">
    <property type="entry name" value="CRCB"/>
    <property type="match status" value="1"/>
</dbReference>
<keyword evidence="10" id="KW-0479">Metal-binding</keyword>
<comment type="catalytic activity">
    <reaction evidence="8">
        <text>fluoride(in) = fluoride(out)</text>
        <dbReference type="Rhea" id="RHEA:76159"/>
        <dbReference type="ChEBI" id="CHEBI:17051"/>
    </reaction>
    <physiologicalReaction direction="left-to-right" evidence="8">
        <dbReference type="Rhea" id="RHEA:76160"/>
    </physiologicalReaction>
</comment>
<dbReference type="RefSeq" id="WP_056946512.1">
    <property type="nucleotide sequence ID" value="NZ_AZEE01000010.1"/>
</dbReference>
<comment type="caution">
    <text evidence="11">The sequence shown here is derived from an EMBL/GenBank/DDBJ whole genome shotgun (WGS) entry which is preliminary data.</text>
</comment>
<evidence type="ECO:0000256" key="1">
    <source>
        <dbReference type="ARBA" id="ARBA00004651"/>
    </source>
</evidence>
<keyword evidence="2 10" id="KW-1003">Cell membrane</keyword>
<evidence type="ECO:0000256" key="6">
    <source>
        <dbReference type="ARBA" id="ARBA00023303"/>
    </source>
</evidence>
<dbReference type="InterPro" id="IPR003691">
    <property type="entry name" value="FluC"/>
</dbReference>
<evidence type="ECO:0000256" key="4">
    <source>
        <dbReference type="ARBA" id="ARBA00022989"/>
    </source>
</evidence>
<keyword evidence="3 10" id="KW-0812">Transmembrane</keyword>
<dbReference type="HAMAP" id="MF_00454">
    <property type="entry name" value="FluC"/>
    <property type="match status" value="1"/>
</dbReference>
<dbReference type="GO" id="GO:0140114">
    <property type="term" value="P:cellular detoxification of fluoride"/>
    <property type="evidence" value="ECO:0007669"/>
    <property type="project" value="UniProtKB-UniRule"/>
</dbReference>
<evidence type="ECO:0000256" key="10">
    <source>
        <dbReference type="HAMAP-Rule" id="MF_00454"/>
    </source>
</evidence>
<dbReference type="Proteomes" id="UP000051160">
    <property type="component" value="Unassembled WGS sequence"/>
</dbReference>
<dbReference type="OrthoDB" id="9799631at2"/>
<dbReference type="PANTHER" id="PTHR28259:SF1">
    <property type="entry name" value="FLUORIDE EXPORT PROTEIN 1-RELATED"/>
    <property type="match status" value="1"/>
</dbReference>
<evidence type="ECO:0000256" key="3">
    <source>
        <dbReference type="ARBA" id="ARBA00022692"/>
    </source>
</evidence>
<dbReference type="GO" id="GO:0062054">
    <property type="term" value="F:fluoride channel activity"/>
    <property type="evidence" value="ECO:0007669"/>
    <property type="project" value="UniProtKB-UniRule"/>
</dbReference>
<dbReference type="PATRIC" id="fig|1423776.4.peg.2324"/>
<organism evidence="11 12">
    <name type="scientific">Secundilactobacillus odoratitofui DSM 19909 = JCM 15043</name>
    <dbReference type="NCBI Taxonomy" id="1423776"/>
    <lineage>
        <taxon>Bacteria</taxon>
        <taxon>Bacillati</taxon>
        <taxon>Bacillota</taxon>
        <taxon>Bacilli</taxon>
        <taxon>Lactobacillales</taxon>
        <taxon>Lactobacillaceae</taxon>
        <taxon>Secundilactobacillus</taxon>
    </lineage>
</organism>
<keyword evidence="10" id="KW-0915">Sodium</keyword>
<feature type="binding site" evidence="10">
    <location>
        <position position="74"/>
    </location>
    <ligand>
        <name>Na(+)</name>
        <dbReference type="ChEBI" id="CHEBI:29101"/>
        <note>structural</note>
    </ligand>
</feature>
<keyword evidence="6 10" id="KW-0407">Ion channel</keyword>
<comment type="function">
    <text evidence="9 10">Fluoride-specific ion channel. Important for reducing fluoride concentration in the cell, thus reducing its toxicity.</text>
</comment>
<comment type="activity regulation">
    <text evidence="10">Na(+) is not transported, but it plays an essential structural role and its presence is essential for fluoride channel function.</text>
</comment>
<dbReference type="GO" id="GO:0046872">
    <property type="term" value="F:metal ion binding"/>
    <property type="evidence" value="ECO:0007669"/>
    <property type="project" value="UniProtKB-KW"/>
</dbReference>
<evidence type="ECO:0000256" key="9">
    <source>
        <dbReference type="ARBA" id="ARBA00049940"/>
    </source>
</evidence>
<evidence type="ECO:0000313" key="12">
    <source>
        <dbReference type="Proteomes" id="UP000051160"/>
    </source>
</evidence>
<sequence>MKRFLAVFGFGFIGSAIRLGMTQISPSHHYFTLILINITGSFLLAVITNALPIVMPIPSELLTGLTVGLIGSFTTFSTFCLDAVQLGQSSPFWALCYCLLSVSLGLSAAYLGVKLSHRLIRRHQQ</sequence>
<dbReference type="GO" id="GO:0005886">
    <property type="term" value="C:plasma membrane"/>
    <property type="evidence" value="ECO:0007669"/>
    <property type="project" value="UniProtKB-SubCell"/>
</dbReference>
<keyword evidence="10" id="KW-0813">Transport</keyword>
<evidence type="ECO:0000256" key="5">
    <source>
        <dbReference type="ARBA" id="ARBA00023136"/>
    </source>
</evidence>
<dbReference type="PANTHER" id="PTHR28259">
    <property type="entry name" value="FLUORIDE EXPORT PROTEIN 1-RELATED"/>
    <property type="match status" value="1"/>
</dbReference>
<feature type="transmembrane region" description="Helical" evidence="10">
    <location>
        <begin position="61"/>
        <end position="86"/>
    </location>
</feature>